<protein>
    <submittedName>
        <fullName evidence="2">Uncharacterized protein</fullName>
    </submittedName>
</protein>
<comment type="caution">
    <text evidence="2">The sequence shown here is derived from an EMBL/GenBank/DDBJ whole genome shotgun (WGS) entry which is preliminary data.</text>
</comment>
<evidence type="ECO:0000313" key="2">
    <source>
        <dbReference type="EMBL" id="KAA8827483.1"/>
    </source>
</evidence>
<dbReference type="RefSeq" id="WP_150379607.1">
    <property type="nucleotide sequence ID" value="NZ_RZUH01000006.1"/>
</dbReference>
<dbReference type="Proteomes" id="UP000410049">
    <property type="component" value="Unassembled WGS sequence"/>
</dbReference>
<keyword evidence="1" id="KW-1133">Transmembrane helix</keyword>
<name>A0A5M9ZJG6_9BIFI</name>
<keyword evidence="1" id="KW-0812">Transmembrane</keyword>
<feature type="transmembrane region" description="Helical" evidence="1">
    <location>
        <begin position="27"/>
        <end position="47"/>
    </location>
</feature>
<reference evidence="2 3" key="1">
    <citation type="journal article" date="2019" name="Syst. Appl. Microbiol.">
        <title>Characterization of Bifidobacterium species in feaces of the Egyptian fruit bat: Description of B. vespertilionis sp. nov. and B. rousetti sp. nov.</title>
        <authorList>
            <person name="Modesto M."/>
            <person name="Satti M."/>
            <person name="Watanabe K."/>
            <person name="Puglisi E."/>
            <person name="Morelli L."/>
            <person name="Huang C.-H."/>
            <person name="Liou J.-S."/>
            <person name="Miyashita M."/>
            <person name="Tamura T."/>
            <person name="Saito S."/>
            <person name="Mori K."/>
            <person name="Huang L."/>
            <person name="Sciavilla P."/>
            <person name="Sandri C."/>
            <person name="Spiezio C."/>
            <person name="Vitali F."/>
            <person name="Cavalieri D."/>
            <person name="Perpetuini G."/>
            <person name="Tofalo R."/>
            <person name="Bonetti A."/>
            <person name="Arita M."/>
            <person name="Mattarelli P."/>
        </authorList>
    </citation>
    <scope>NUCLEOTIDE SEQUENCE [LARGE SCALE GENOMIC DNA]</scope>
    <source>
        <strain evidence="2 3">RST17</strain>
    </source>
</reference>
<organism evidence="2 3">
    <name type="scientific">Bifidobacterium myosotis</name>
    <dbReference type="NCBI Taxonomy" id="1630166"/>
    <lineage>
        <taxon>Bacteria</taxon>
        <taxon>Bacillati</taxon>
        <taxon>Actinomycetota</taxon>
        <taxon>Actinomycetes</taxon>
        <taxon>Bifidobacteriales</taxon>
        <taxon>Bifidobacteriaceae</taxon>
        <taxon>Bifidobacterium</taxon>
    </lineage>
</organism>
<gene>
    <name evidence="2" type="ORF">EMO91_08745</name>
</gene>
<proteinExistence type="predicted"/>
<sequence length="230" mass="25445">MHADQWVDATEGAAREAWNRVKPASGIALALSFFACWVVLWLIVLLIPPLRQRMSSSAVSPTLMLVLAAVTFGVARILTYARVFWHRRHMPAGLVGARTVQFKTQGYEIVGGDDYDSSSGDNDPYWVARSAKAILFCPTAEDRRIDVLAYPAGSEVGNRKHPQRITLLISGTRVRLDNEYARSTAVFGETAAQEGESSGSAGLTYPCPEYKRNGEYLLIPPEAKPQRRDF</sequence>
<keyword evidence="1" id="KW-0472">Membrane</keyword>
<evidence type="ECO:0000313" key="3">
    <source>
        <dbReference type="Proteomes" id="UP000410049"/>
    </source>
</evidence>
<feature type="transmembrane region" description="Helical" evidence="1">
    <location>
        <begin position="59"/>
        <end position="81"/>
    </location>
</feature>
<accession>A0A5M9ZJG6</accession>
<evidence type="ECO:0000256" key="1">
    <source>
        <dbReference type="SAM" id="Phobius"/>
    </source>
</evidence>
<dbReference type="AlphaFoldDB" id="A0A5M9ZJG6"/>
<dbReference type="EMBL" id="RZUH01000006">
    <property type="protein sequence ID" value="KAA8827483.1"/>
    <property type="molecule type" value="Genomic_DNA"/>
</dbReference>